<keyword evidence="7 10" id="KW-0063">Aspartyl esterase</keyword>
<proteinExistence type="inferred from homology"/>
<evidence type="ECO:0000259" key="11">
    <source>
        <dbReference type="Pfam" id="PF01095"/>
    </source>
</evidence>
<gene>
    <name evidence="13" type="ORF">SASPL_139804</name>
</gene>
<dbReference type="InterPro" id="IPR012334">
    <property type="entry name" value="Pectin_lyas_fold"/>
</dbReference>
<comment type="caution">
    <text evidence="13">The sequence shown here is derived from an EMBL/GenBank/DDBJ whole genome shotgun (WGS) entry which is preliminary data.</text>
</comment>
<feature type="active site" evidence="9">
    <location>
        <position position="562"/>
    </location>
</feature>
<dbReference type="InterPro" id="IPR000070">
    <property type="entry name" value="Pectinesterase_cat"/>
</dbReference>
<keyword evidence="10" id="KW-0732">Signal</keyword>
<dbReference type="InterPro" id="IPR056396">
    <property type="entry name" value="HEAT_SCC3-SA"/>
</dbReference>
<dbReference type="Gene3D" id="2.160.20.10">
    <property type="entry name" value="Single-stranded right-handed beta-helix, Pectin lyase-like"/>
    <property type="match status" value="2"/>
</dbReference>
<evidence type="ECO:0000256" key="10">
    <source>
        <dbReference type="RuleBase" id="RU000589"/>
    </source>
</evidence>
<feature type="domain" description="Pectinesterase catalytic" evidence="11">
    <location>
        <begin position="539"/>
        <end position="694"/>
    </location>
</feature>
<reference evidence="13" key="1">
    <citation type="submission" date="2018-01" db="EMBL/GenBank/DDBJ databases">
        <authorList>
            <person name="Mao J.F."/>
        </authorList>
    </citation>
    <scope>NUCLEOTIDE SEQUENCE</scope>
    <source>
        <strain evidence="13">Huo1</strain>
        <tissue evidence="13">Leaf</tissue>
    </source>
</reference>
<evidence type="ECO:0000256" key="7">
    <source>
        <dbReference type="ARBA" id="ARBA00023085"/>
    </source>
</evidence>
<keyword evidence="14" id="KW-1185">Reference proteome</keyword>
<organism evidence="13">
    <name type="scientific">Salvia splendens</name>
    <name type="common">Scarlet sage</name>
    <dbReference type="NCBI Taxonomy" id="180675"/>
    <lineage>
        <taxon>Eukaryota</taxon>
        <taxon>Viridiplantae</taxon>
        <taxon>Streptophyta</taxon>
        <taxon>Embryophyta</taxon>
        <taxon>Tracheophyta</taxon>
        <taxon>Spermatophyta</taxon>
        <taxon>Magnoliopsida</taxon>
        <taxon>eudicotyledons</taxon>
        <taxon>Gunneridae</taxon>
        <taxon>Pentapetalae</taxon>
        <taxon>asterids</taxon>
        <taxon>lamiids</taxon>
        <taxon>Lamiales</taxon>
        <taxon>Lamiaceae</taxon>
        <taxon>Nepetoideae</taxon>
        <taxon>Mentheae</taxon>
        <taxon>Salviinae</taxon>
        <taxon>Salvia</taxon>
        <taxon>Salvia subgen. Calosphace</taxon>
        <taxon>core Calosphace</taxon>
    </lineage>
</organism>
<evidence type="ECO:0000256" key="4">
    <source>
        <dbReference type="ARBA" id="ARBA00013229"/>
    </source>
</evidence>
<evidence type="ECO:0000256" key="5">
    <source>
        <dbReference type="ARBA" id="ARBA00022525"/>
    </source>
</evidence>
<comment type="similarity">
    <text evidence="3">Belongs to the pectinesterase family.</text>
</comment>
<dbReference type="AlphaFoldDB" id="A0A8X8WP82"/>
<dbReference type="EC" id="3.1.1.11" evidence="4 10"/>
<keyword evidence="5" id="KW-0964">Secreted</keyword>
<dbReference type="InterPro" id="IPR011050">
    <property type="entry name" value="Pectin_lyase_fold/virulence"/>
</dbReference>
<feature type="signal peptide" evidence="10">
    <location>
        <begin position="1"/>
        <end position="22"/>
    </location>
</feature>
<dbReference type="PANTHER" id="PTHR31321">
    <property type="entry name" value="ACYL-COA THIOESTER HYDROLASE YBHC-RELATED"/>
    <property type="match status" value="1"/>
</dbReference>
<evidence type="ECO:0000256" key="2">
    <source>
        <dbReference type="ARBA" id="ARBA00005184"/>
    </source>
</evidence>
<evidence type="ECO:0000313" key="14">
    <source>
        <dbReference type="Proteomes" id="UP000298416"/>
    </source>
</evidence>
<dbReference type="GO" id="GO:0045490">
    <property type="term" value="P:pectin catabolic process"/>
    <property type="evidence" value="ECO:0007669"/>
    <property type="project" value="UniProtKB-UniRule"/>
</dbReference>
<dbReference type="PANTHER" id="PTHR31321:SF12">
    <property type="entry name" value="PECTINESTERASE 31"/>
    <property type="match status" value="1"/>
</dbReference>
<evidence type="ECO:0000256" key="8">
    <source>
        <dbReference type="ARBA" id="ARBA00047928"/>
    </source>
</evidence>
<feature type="domain" description="Pectinesterase catalytic" evidence="11">
    <location>
        <begin position="430"/>
        <end position="538"/>
    </location>
</feature>
<comment type="catalytic activity">
    <reaction evidence="8 10">
        <text>[(1-&gt;4)-alpha-D-galacturonosyl methyl ester](n) + n H2O = [(1-&gt;4)-alpha-D-galacturonosyl](n) + n methanol + n H(+)</text>
        <dbReference type="Rhea" id="RHEA:22380"/>
        <dbReference type="Rhea" id="RHEA-COMP:14570"/>
        <dbReference type="Rhea" id="RHEA-COMP:14573"/>
        <dbReference type="ChEBI" id="CHEBI:15377"/>
        <dbReference type="ChEBI" id="CHEBI:15378"/>
        <dbReference type="ChEBI" id="CHEBI:17790"/>
        <dbReference type="ChEBI" id="CHEBI:140522"/>
        <dbReference type="ChEBI" id="CHEBI:140523"/>
        <dbReference type="EC" id="3.1.1.11"/>
    </reaction>
</comment>
<accession>A0A8X8WP82</accession>
<comment type="subcellular location">
    <subcellularLocation>
        <location evidence="1">Secreted</location>
    </subcellularLocation>
</comment>
<dbReference type="GO" id="GO:0042545">
    <property type="term" value="P:cell wall modification"/>
    <property type="evidence" value="ECO:0007669"/>
    <property type="project" value="UniProtKB-UniRule"/>
</dbReference>
<evidence type="ECO:0000256" key="9">
    <source>
        <dbReference type="PROSITE-ProRule" id="PRU10040"/>
    </source>
</evidence>
<evidence type="ECO:0000256" key="3">
    <source>
        <dbReference type="ARBA" id="ARBA00008891"/>
    </source>
</evidence>
<dbReference type="PROSITE" id="PS00503">
    <property type="entry name" value="PECTINESTERASE_2"/>
    <property type="match status" value="1"/>
</dbReference>
<dbReference type="EMBL" id="PNBA02000015">
    <property type="protein sequence ID" value="KAG6398346.1"/>
    <property type="molecule type" value="Genomic_DNA"/>
</dbReference>
<sequence>MFVLHRCLVKMASLMRLQLVTSFITVANILRPQREATQRQLDAEKEKNVDGPRLIDHRPDARHAIGALVYDDMITHNAESHSTDDSPEVHISIMLKALRIYPFPTQGLCFVDAIWDYMAAMKDWKCIIGMLLVDYPSADLDDEDATNLTRLLFASVRKAVGEWISPDADNRNPRHTKAQKKMFENSKCDIMTALLETYPRLLRKFMPDKDKVVPLVQIICHMNLKGQEQNFKDILKLIIEAYCKHEDEVTLRAYAKAFKFCASESRGELQVFGRNQIKCLDDDLVARLKPAMKVVVVETYTLCICLIDDALNGGDKHSLLVILKRVHELHFFVNVPLCRLYQDLVDIRKRLQVDDKAYQRYKADEKSKSPKRFEECKSLAARSQGIDSALSEEQLSFLACVLGLTYLTYYAKRFLTPLHISAAAMGSRVITVAQDGSGDCRTVQEAIDAVPLGNACRTVIRVAPGVYRQPLYVPKTKNLITLAGIGPEATVLTWQNTATSIEHHQAARVIGTGTFGCGSTIVEGEDFIAENITFENSAPQDTLYLHHGKQYLRDCYVEGSVDFIFGNSTALLEHCHIHCKSDGFITAQSRKTSTETTGYIFLRCVITGNGKKEYTHLGRPWGPFGRVVFAYSYLDACVKPVGWHNWGKVENERSACFYEYKCFGPGSCPSKRVTWCRELIDEEAEEFVAHSFIDPDRQRPWLAPKMAIRVPYSA</sequence>
<keyword evidence="6 10" id="KW-0378">Hydrolase</keyword>
<comment type="pathway">
    <text evidence="2 10">Glycan metabolism; pectin degradation; 2-dehydro-3-deoxy-D-gluconate from pectin: step 1/5.</text>
</comment>
<dbReference type="InterPro" id="IPR033131">
    <property type="entry name" value="Pectinesterase_Asp_AS"/>
</dbReference>
<evidence type="ECO:0000256" key="6">
    <source>
        <dbReference type="ARBA" id="ARBA00022801"/>
    </source>
</evidence>
<feature type="domain" description="Cohesin subunit SCC3/SA HEAT-repeats" evidence="12">
    <location>
        <begin position="111"/>
        <end position="350"/>
    </location>
</feature>
<protein>
    <recommendedName>
        <fullName evidence="4 10">Pectinesterase</fullName>
        <ecNumber evidence="4 10">3.1.1.11</ecNumber>
    </recommendedName>
</protein>
<dbReference type="GO" id="GO:0005576">
    <property type="term" value="C:extracellular region"/>
    <property type="evidence" value="ECO:0007669"/>
    <property type="project" value="UniProtKB-SubCell"/>
</dbReference>
<evidence type="ECO:0000259" key="12">
    <source>
        <dbReference type="Pfam" id="PF24571"/>
    </source>
</evidence>
<evidence type="ECO:0000313" key="13">
    <source>
        <dbReference type="EMBL" id="KAG6398346.1"/>
    </source>
</evidence>
<dbReference type="GO" id="GO:0030599">
    <property type="term" value="F:pectinesterase activity"/>
    <property type="evidence" value="ECO:0007669"/>
    <property type="project" value="UniProtKB-UniRule"/>
</dbReference>
<dbReference type="Pfam" id="PF01095">
    <property type="entry name" value="Pectinesterase"/>
    <property type="match status" value="2"/>
</dbReference>
<dbReference type="SUPFAM" id="SSF51126">
    <property type="entry name" value="Pectin lyase-like"/>
    <property type="match status" value="1"/>
</dbReference>
<dbReference type="Proteomes" id="UP000298416">
    <property type="component" value="Unassembled WGS sequence"/>
</dbReference>
<evidence type="ECO:0000256" key="1">
    <source>
        <dbReference type="ARBA" id="ARBA00004613"/>
    </source>
</evidence>
<feature type="chain" id="PRO_5036516866" description="Pectinesterase" evidence="10">
    <location>
        <begin position="23"/>
        <end position="714"/>
    </location>
</feature>
<name>A0A8X8WP82_SALSN</name>
<dbReference type="Pfam" id="PF24571">
    <property type="entry name" value="HEAT_SCC3-SA"/>
    <property type="match status" value="1"/>
</dbReference>
<reference evidence="13" key="2">
    <citation type="submission" date="2020-08" db="EMBL/GenBank/DDBJ databases">
        <title>Plant Genome Project.</title>
        <authorList>
            <person name="Zhang R.-G."/>
        </authorList>
    </citation>
    <scope>NUCLEOTIDE SEQUENCE</scope>
    <source>
        <strain evidence="13">Huo1</strain>
        <tissue evidence="13">Leaf</tissue>
    </source>
</reference>